<comment type="catalytic activity">
    <reaction evidence="3">
        <text>an N-acyl-L-alpha-aminoacyl-tRNA + H2O = an N-acyl-L-amino acid + a tRNA + H(+)</text>
        <dbReference type="Rhea" id="RHEA:54448"/>
        <dbReference type="Rhea" id="RHEA-COMP:10123"/>
        <dbReference type="Rhea" id="RHEA-COMP:13883"/>
        <dbReference type="ChEBI" id="CHEBI:15377"/>
        <dbReference type="ChEBI" id="CHEBI:15378"/>
        <dbReference type="ChEBI" id="CHEBI:59874"/>
        <dbReference type="ChEBI" id="CHEBI:78442"/>
        <dbReference type="ChEBI" id="CHEBI:138191"/>
        <dbReference type="EC" id="3.1.1.29"/>
    </reaction>
</comment>
<protein>
    <recommendedName>
        <fullName evidence="1">peptidyl-tRNA hydrolase</fullName>
        <ecNumber evidence="1">3.1.1.29</ecNumber>
    </recommendedName>
</protein>
<dbReference type="InterPro" id="IPR023476">
    <property type="entry name" value="Pep_tRNA_hydro_II_dom_sf"/>
</dbReference>
<proteinExistence type="predicted"/>
<keyword evidence="2" id="KW-0378">Hydrolase</keyword>
<gene>
    <name evidence="4" type="ORF">CVIRNUC_005565</name>
</gene>
<organism evidence="4 5">
    <name type="scientific">Coccomyxa viridis</name>
    <dbReference type="NCBI Taxonomy" id="1274662"/>
    <lineage>
        <taxon>Eukaryota</taxon>
        <taxon>Viridiplantae</taxon>
        <taxon>Chlorophyta</taxon>
        <taxon>core chlorophytes</taxon>
        <taxon>Trebouxiophyceae</taxon>
        <taxon>Trebouxiophyceae incertae sedis</taxon>
        <taxon>Coccomyxaceae</taxon>
        <taxon>Coccomyxa</taxon>
    </lineage>
</organism>
<accession>A0AAV1I4S6</accession>
<reference evidence="4 5" key="1">
    <citation type="submission" date="2023-10" db="EMBL/GenBank/DDBJ databases">
        <authorList>
            <person name="Maclean D."/>
            <person name="Macfadyen A."/>
        </authorList>
    </citation>
    <scope>NUCLEOTIDE SEQUENCE [LARGE SCALE GENOMIC DNA]</scope>
</reference>
<evidence type="ECO:0000256" key="2">
    <source>
        <dbReference type="ARBA" id="ARBA00022801"/>
    </source>
</evidence>
<comment type="caution">
    <text evidence="4">The sequence shown here is derived from an EMBL/GenBank/DDBJ whole genome shotgun (WGS) entry which is preliminary data.</text>
</comment>
<dbReference type="InterPro" id="IPR042237">
    <property type="entry name" value="PTRHD1"/>
</dbReference>
<dbReference type="PANTHER" id="PTHR46194:SF1">
    <property type="entry name" value="PEPTIDYL-TRNA HYDROLASE PTRHD1-RELATED"/>
    <property type="match status" value="1"/>
</dbReference>
<dbReference type="Pfam" id="PF01981">
    <property type="entry name" value="PTH2"/>
    <property type="match status" value="1"/>
</dbReference>
<evidence type="ECO:0000256" key="1">
    <source>
        <dbReference type="ARBA" id="ARBA00013260"/>
    </source>
</evidence>
<dbReference type="SUPFAM" id="SSF102462">
    <property type="entry name" value="Peptidyl-tRNA hydrolase II"/>
    <property type="match status" value="1"/>
</dbReference>
<name>A0AAV1I4S6_9CHLO</name>
<dbReference type="Proteomes" id="UP001314263">
    <property type="component" value="Unassembled WGS sequence"/>
</dbReference>
<dbReference type="Gene3D" id="3.40.1490.10">
    <property type="entry name" value="Bit1"/>
    <property type="match status" value="1"/>
</dbReference>
<evidence type="ECO:0000313" key="5">
    <source>
        <dbReference type="Proteomes" id="UP001314263"/>
    </source>
</evidence>
<evidence type="ECO:0000313" key="4">
    <source>
        <dbReference type="EMBL" id="CAK0782111.1"/>
    </source>
</evidence>
<dbReference type="PANTHER" id="PTHR46194">
    <property type="entry name" value="PEPTIDYL-TRNA HYDROLASE PTRHD1-RELATED"/>
    <property type="match status" value="1"/>
</dbReference>
<dbReference type="EC" id="3.1.1.29" evidence="1"/>
<keyword evidence="5" id="KW-1185">Reference proteome</keyword>
<sequence>MSIRTPSAVVSIRSRVVDAFEKEWFRSIAMSARVYYQGLRTSVNARTIGLPPQSSDMKAVGLKGWRASRQLSANVTRKQKLCIPSHLGGRVHHGWSIRQFTALNQRMHQQHTCSAAAAPAADASASKEEGQPVLVQYVVLRADLWKDMDWPLGSIVAQACHAATAALWESREERSSQQYCSPAQLNHMHKVVLEIKGKEQLLNLASKLQEAGVGHKLWVEQPENFPTCLATAPLEKDSIQQHFKRLKLCKSM</sequence>
<evidence type="ECO:0000256" key="3">
    <source>
        <dbReference type="ARBA" id="ARBA00048707"/>
    </source>
</evidence>
<dbReference type="EMBL" id="CAUYUE010000006">
    <property type="protein sequence ID" value="CAK0782111.1"/>
    <property type="molecule type" value="Genomic_DNA"/>
</dbReference>
<dbReference type="InterPro" id="IPR002833">
    <property type="entry name" value="PTH2"/>
</dbReference>
<dbReference type="AlphaFoldDB" id="A0AAV1I4S6"/>
<dbReference type="GO" id="GO:0004045">
    <property type="term" value="F:peptidyl-tRNA hydrolase activity"/>
    <property type="evidence" value="ECO:0007669"/>
    <property type="project" value="UniProtKB-EC"/>
</dbReference>